<reference evidence="2 3" key="1">
    <citation type="submission" date="2010-12" db="EMBL/GenBank/DDBJ databases">
        <title>The Genome Sequence of Coprobacillus sp. strain 29_1.</title>
        <authorList>
            <consortium name="The Broad Institute Genome Sequencing Platform"/>
            <person name="Earl A."/>
            <person name="Ward D."/>
            <person name="Feldgarden M."/>
            <person name="Gevers D."/>
            <person name="Daigneault M."/>
            <person name="Sibley C.D."/>
            <person name="White A."/>
            <person name="Strauss J."/>
            <person name="Allen-Vercoe E."/>
            <person name="Young S.K."/>
            <person name="Zeng Q."/>
            <person name="Gargeya S."/>
            <person name="Fitzgerald M."/>
            <person name="Haas B."/>
            <person name="Abouelleil A."/>
            <person name="Alvarado L."/>
            <person name="Arachchi H.M."/>
            <person name="Berlin A."/>
            <person name="Brown A."/>
            <person name="Chapman S.B."/>
            <person name="Chen Z."/>
            <person name="Dunbar C."/>
            <person name="Freedman E."/>
            <person name="Gearin G."/>
            <person name="Gellesch M."/>
            <person name="Goldberg J."/>
            <person name="Griggs A."/>
            <person name="Gujja S."/>
            <person name="Heilman E."/>
            <person name="Heiman D."/>
            <person name="Howarth C."/>
            <person name="Larson L."/>
            <person name="Lui A."/>
            <person name="MacDonald P.J.P."/>
            <person name="Mehta T."/>
            <person name="Montmayeur A."/>
            <person name="Murphy C."/>
            <person name="Neiman D."/>
            <person name="Pearson M."/>
            <person name="Priest M."/>
            <person name="Roberts A."/>
            <person name="Saif S."/>
            <person name="Shea T."/>
            <person name="Shenoy N."/>
            <person name="Sisk P."/>
            <person name="Stolte C."/>
            <person name="Sykes S."/>
            <person name="White J."/>
            <person name="Yandava C."/>
            <person name="Nusbaum C."/>
            <person name="Birren B."/>
        </authorList>
    </citation>
    <scope>NUCLEOTIDE SEQUENCE [LARGE SCALE GENOMIC DNA]</scope>
    <source>
        <strain evidence="2 3">29_1</strain>
    </source>
</reference>
<sequence length="86" mass="10566">MKLFYLENCPHCQRARNWMQELYVENPIYKEILIEMIEESREVELADSYDYYYVPCFFDGDQKLHEGVASKEIIQNIFDDYLRRKK</sequence>
<organism evidence="2 3">
    <name type="scientific">Coprobacillus cateniformis</name>
    <dbReference type="NCBI Taxonomy" id="100884"/>
    <lineage>
        <taxon>Bacteria</taxon>
        <taxon>Bacillati</taxon>
        <taxon>Bacillota</taxon>
        <taxon>Erysipelotrichia</taxon>
        <taxon>Erysipelotrichales</taxon>
        <taxon>Coprobacillaceae</taxon>
        <taxon>Coprobacillus</taxon>
    </lineage>
</organism>
<keyword evidence="3" id="KW-1185">Reference proteome</keyword>
<dbReference type="EMBL" id="ADKX01000006">
    <property type="protein sequence ID" value="EFW06339.1"/>
    <property type="molecule type" value="Genomic_DNA"/>
</dbReference>
<proteinExistence type="predicted"/>
<dbReference type="CDD" id="cd00570">
    <property type="entry name" value="GST_N_family"/>
    <property type="match status" value="1"/>
</dbReference>
<dbReference type="HOGENOM" id="CLU_090389_20_1_9"/>
<dbReference type="Gene3D" id="3.40.30.10">
    <property type="entry name" value="Glutaredoxin"/>
    <property type="match status" value="1"/>
</dbReference>
<dbReference type="OrthoDB" id="5348456at2"/>
<dbReference type="InterPro" id="IPR036249">
    <property type="entry name" value="Thioredoxin-like_sf"/>
</dbReference>
<protein>
    <submittedName>
        <fullName evidence="2">Glutaredoxin</fullName>
    </submittedName>
</protein>
<dbReference type="SUPFAM" id="SSF52833">
    <property type="entry name" value="Thioredoxin-like"/>
    <property type="match status" value="1"/>
</dbReference>
<dbReference type="InterPro" id="IPR004045">
    <property type="entry name" value="Glutathione_S-Trfase_N"/>
</dbReference>
<evidence type="ECO:0000259" key="1">
    <source>
        <dbReference type="Pfam" id="PF13417"/>
    </source>
</evidence>
<accession>E7G6L4</accession>
<feature type="domain" description="GST N-terminal" evidence="1">
    <location>
        <begin position="3"/>
        <end position="81"/>
    </location>
</feature>
<evidence type="ECO:0000313" key="2">
    <source>
        <dbReference type="EMBL" id="EFW06339.1"/>
    </source>
</evidence>
<dbReference type="Proteomes" id="UP000003157">
    <property type="component" value="Unassembled WGS sequence"/>
</dbReference>
<dbReference type="RefSeq" id="WP_008787523.1">
    <property type="nucleotide sequence ID" value="NZ_AKCB01000001.1"/>
</dbReference>
<comment type="caution">
    <text evidence="2">The sequence shown here is derived from an EMBL/GenBank/DDBJ whole genome shotgun (WGS) entry which is preliminary data.</text>
</comment>
<dbReference type="AlphaFoldDB" id="E7G6L4"/>
<dbReference type="PROSITE" id="PS51354">
    <property type="entry name" value="GLUTAREDOXIN_2"/>
    <property type="match status" value="1"/>
</dbReference>
<gene>
    <name evidence="2" type="ORF">HMPREF9488_00402</name>
</gene>
<evidence type="ECO:0000313" key="3">
    <source>
        <dbReference type="Proteomes" id="UP000003157"/>
    </source>
</evidence>
<dbReference type="eggNOG" id="COG0695">
    <property type="taxonomic scope" value="Bacteria"/>
</dbReference>
<dbReference type="GeneID" id="78229188"/>
<dbReference type="Pfam" id="PF13417">
    <property type="entry name" value="GST_N_3"/>
    <property type="match status" value="1"/>
</dbReference>
<name>E7G6L4_9FIRM</name>
<dbReference type="STRING" id="100884.GCA_000269565_01308"/>